<accession>A0A8T2V414</accession>
<dbReference type="OrthoDB" id="527344at2759"/>
<feature type="domain" description="Metallo-beta-lactamase" evidence="1">
    <location>
        <begin position="113"/>
        <end position="314"/>
    </location>
</feature>
<evidence type="ECO:0000313" key="3">
    <source>
        <dbReference type="Proteomes" id="UP000825935"/>
    </source>
</evidence>
<dbReference type="PANTHER" id="PTHR46504:SF2">
    <property type="entry name" value="TRNASE Z TRZ1"/>
    <property type="match status" value="1"/>
</dbReference>
<protein>
    <recommendedName>
        <fullName evidence="1">Metallo-beta-lactamase domain-containing protein</fullName>
    </recommendedName>
</protein>
<gene>
    <name evidence="2" type="ORF">KP509_03G062900</name>
</gene>
<organism evidence="2 3">
    <name type="scientific">Ceratopteris richardii</name>
    <name type="common">Triangle waterfern</name>
    <dbReference type="NCBI Taxonomy" id="49495"/>
    <lineage>
        <taxon>Eukaryota</taxon>
        <taxon>Viridiplantae</taxon>
        <taxon>Streptophyta</taxon>
        <taxon>Embryophyta</taxon>
        <taxon>Tracheophyta</taxon>
        <taxon>Polypodiopsida</taxon>
        <taxon>Polypodiidae</taxon>
        <taxon>Polypodiales</taxon>
        <taxon>Pteridineae</taxon>
        <taxon>Pteridaceae</taxon>
        <taxon>Parkerioideae</taxon>
        <taxon>Ceratopteris</taxon>
    </lineage>
</organism>
<dbReference type="InterPro" id="IPR036866">
    <property type="entry name" value="RibonucZ/Hydroxyglut_hydro"/>
</dbReference>
<evidence type="ECO:0000259" key="1">
    <source>
        <dbReference type="Pfam" id="PF12706"/>
    </source>
</evidence>
<dbReference type="PANTHER" id="PTHR46504">
    <property type="entry name" value="TRNASE Z TRZ1"/>
    <property type="match status" value="1"/>
</dbReference>
<dbReference type="AlphaFoldDB" id="A0A8T2V414"/>
<sequence>MSLSGSLYASFRSLRSPVDFTLTSLRCPFKPLNLYHGRSHCLVPRSSVMEQKNVEDQPKSAEKPTPASRSCIFIEDYGFEGISIGGHETCIIVPKLKVAFDIGRCPQRAISQDFLFISHAHLDHIGGIPMYVATRGLYNMKPPTIIVPSCVKEKVEKLFEIHRQLDGSELEHNLIGLDVGETFDMGKGLMAKAFKTYHVIPSQGYVIYSVRKKLKAEYLGLPSKEIKNLKESGVEITGTKLVPEVAFTGDTMADFIVDQANADVMNAKVLIMETTFVNDSMTVEHAREHGHTHLSEVVALSDKFNNKGILFIHFSARHRVEEIQTAMKNLPKRLQERSHAFLEGW</sequence>
<name>A0A8T2V414_CERRI</name>
<dbReference type="EMBL" id="CM035408">
    <property type="protein sequence ID" value="KAH7441940.1"/>
    <property type="molecule type" value="Genomic_DNA"/>
</dbReference>
<reference evidence="2" key="1">
    <citation type="submission" date="2021-08" db="EMBL/GenBank/DDBJ databases">
        <title>WGS assembly of Ceratopteris richardii.</title>
        <authorList>
            <person name="Marchant D.B."/>
            <person name="Chen G."/>
            <person name="Jenkins J."/>
            <person name="Shu S."/>
            <person name="Leebens-Mack J."/>
            <person name="Grimwood J."/>
            <person name="Schmutz J."/>
            <person name="Soltis P."/>
            <person name="Soltis D."/>
            <person name="Chen Z.-H."/>
        </authorList>
    </citation>
    <scope>NUCLEOTIDE SEQUENCE</scope>
    <source>
        <strain evidence="2">Whitten #5841</strain>
        <tissue evidence="2">Leaf</tissue>
    </source>
</reference>
<dbReference type="Proteomes" id="UP000825935">
    <property type="component" value="Chromosome 3"/>
</dbReference>
<proteinExistence type="predicted"/>
<dbReference type="OMA" id="LTHFSMR"/>
<dbReference type="Gene3D" id="3.60.15.10">
    <property type="entry name" value="Ribonuclease Z/Hydroxyacylglutathione hydrolase-like"/>
    <property type="match status" value="1"/>
</dbReference>
<dbReference type="Pfam" id="PF12706">
    <property type="entry name" value="Lactamase_B_2"/>
    <property type="match status" value="1"/>
</dbReference>
<evidence type="ECO:0000313" key="2">
    <source>
        <dbReference type="EMBL" id="KAH7441940.1"/>
    </source>
</evidence>
<dbReference type="SUPFAM" id="SSF56281">
    <property type="entry name" value="Metallo-hydrolase/oxidoreductase"/>
    <property type="match status" value="1"/>
</dbReference>
<comment type="caution">
    <text evidence="2">The sequence shown here is derived from an EMBL/GenBank/DDBJ whole genome shotgun (WGS) entry which is preliminary data.</text>
</comment>
<dbReference type="InterPro" id="IPR001279">
    <property type="entry name" value="Metallo-B-lactamas"/>
</dbReference>
<keyword evidence="3" id="KW-1185">Reference proteome</keyword>